<feature type="compositionally biased region" description="Polar residues" evidence="1">
    <location>
        <begin position="50"/>
        <end position="67"/>
    </location>
</feature>
<dbReference type="EMBL" id="CAAALY010117474">
    <property type="protein sequence ID" value="VEL30982.1"/>
    <property type="molecule type" value="Genomic_DNA"/>
</dbReference>
<accession>A0A3S5C2F6</accession>
<proteinExistence type="predicted"/>
<dbReference type="AlphaFoldDB" id="A0A3S5C2F6"/>
<name>A0A3S5C2F6_9PLAT</name>
<evidence type="ECO:0000313" key="3">
    <source>
        <dbReference type="Proteomes" id="UP000784294"/>
    </source>
</evidence>
<dbReference type="Proteomes" id="UP000784294">
    <property type="component" value="Unassembled WGS sequence"/>
</dbReference>
<comment type="caution">
    <text evidence="2">The sequence shown here is derived from an EMBL/GenBank/DDBJ whole genome shotgun (WGS) entry which is preliminary data.</text>
</comment>
<keyword evidence="3" id="KW-1185">Reference proteome</keyword>
<reference evidence="2" key="1">
    <citation type="submission" date="2018-11" db="EMBL/GenBank/DDBJ databases">
        <authorList>
            <consortium name="Pathogen Informatics"/>
        </authorList>
    </citation>
    <scope>NUCLEOTIDE SEQUENCE</scope>
</reference>
<evidence type="ECO:0000313" key="2">
    <source>
        <dbReference type="EMBL" id="VEL30982.1"/>
    </source>
</evidence>
<evidence type="ECO:0000256" key="1">
    <source>
        <dbReference type="SAM" id="MobiDB-lite"/>
    </source>
</evidence>
<protein>
    <submittedName>
        <fullName evidence="2">Uncharacterized protein</fullName>
    </submittedName>
</protein>
<gene>
    <name evidence="2" type="ORF">PXEA_LOCUS24422</name>
</gene>
<feature type="region of interest" description="Disordered" evidence="1">
    <location>
        <begin position="50"/>
        <end position="72"/>
    </location>
</feature>
<organism evidence="2 3">
    <name type="scientific">Protopolystoma xenopodis</name>
    <dbReference type="NCBI Taxonomy" id="117903"/>
    <lineage>
        <taxon>Eukaryota</taxon>
        <taxon>Metazoa</taxon>
        <taxon>Spiralia</taxon>
        <taxon>Lophotrochozoa</taxon>
        <taxon>Platyhelminthes</taxon>
        <taxon>Monogenea</taxon>
        <taxon>Polyopisthocotylea</taxon>
        <taxon>Polystomatidea</taxon>
        <taxon>Polystomatidae</taxon>
        <taxon>Protopolystoma</taxon>
    </lineage>
</organism>
<sequence length="93" mass="10401">MDGALQANAAFESRRGLTGSRRFSPLHMPGGCKAQTNLLCRIRRENEAQSQQLQNPLQAKRAQNSFPRQEAQPRAMIRAMAVNILIPNKSNEL</sequence>